<name>A0A1V6RQ98_9EURO</name>
<protein>
    <submittedName>
        <fullName evidence="2">Uncharacterized protein</fullName>
    </submittedName>
</protein>
<dbReference type="InterPro" id="IPR022190">
    <property type="entry name" value="DUF3716"/>
</dbReference>
<dbReference type="EMBL" id="MDYO01000001">
    <property type="protein sequence ID" value="OQE03583.1"/>
    <property type="molecule type" value="Genomic_DNA"/>
</dbReference>
<sequence>MANHAPLPPFCASDNPVTLPAPHTGTDERTPGPWAAHVKTLPWVTARKGTFIKSDFLKFLRTMEPRREPTLRPDNVWEAENFDRLVGSSIVNAEAIYMQMGPFPHCVVIDSPGWPKECANCHWGGNARQCSQFIERPDQYSRPIIPHASFRQPAPSVHDRDLARQLANGRRNLLQELSTLRSIIVDLGPAILYADQATHDNLEAWRSVRGTVQGLRYRLSQGDLIRTSDVRRVRAQVLAGVGRGHTVQFAAQAVAQCIEDIQSALDAVIHRCSD</sequence>
<accession>A0A1V6RQ98</accession>
<dbReference type="Proteomes" id="UP000191612">
    <property type="component" value="Unassembled WGS sequence"/>
</dbReference>
<evidence type="ECO:0000313" key="3">
    <source>
        <dbReference type="Proteomes" id="UP000191612"/>
    </source>
</evidence>
<gene>
    <name evidence="2" type="ORF">PENSOL_c001G07871</name>
</gene>
<dbReference type="Pfam" id="PF12511">
    <property type="entry name" value="DUF3716"/>
    <property type="match status" value="1"/>
</dbReference>
<reference evidence="3" key="1">
    <citation type="journal article" date="2017" name="Nat. Microbiol.">
        <title>Global analysis of biosynthetic gene clusters reveals vast potential of secondary metabolite production in Penicillium species.</title>
        <authorList>
            <person name="Nielsen J.C."/>
            <person name="Grijseels S."/>
            <person name="Prigent S."/>
            <person name="Ji B."/>
            <person name="Dainat J."/>
            <person name="Nielsen K.F."/>
            <person name="Frisvad J.C."/>
            <person name="Workman M."/>
            <person name="Nielsen J."/>
        </authorList>
    </citation>
    <scope>NUCLEOTIDE SEQUENCE [LARGE SCALE GENOMIC DNA]</scope>
    <source>
        <strain evidence="3">IBT 29525</strain>
    </source>
</reference>
<evidence type="ECO:0000256" key="1">
    <source>
        <dbReference type="SAM" id="MobiDB-lite"/>
    </source>
</evidence>
<evidence type="ECO:0000313" key="2">
    <source>
        <dbReference type="EMBL" id="OQE03583.1"/>
    </source>
</evidence>
<dbReference type="AlphaFoldDB" id="A0A1V6RQ98"/>
<feature type="region of interest" description="Disordered" evidence="1">
    <location>
        <begin position="12"/>
        <end position="31"/>
    </location>
</feature>
<organism evidence="2 3">
    <name type="scientific">Penicillium solitum</name>
    <dbReference type="NCBI Taxonomy" id="60172"/>
    <lineage>
        <taxon>Eukaryota</taxon>
        <taxon>Fungi</taxon>
        <taxon>Dikarya</taxon>
        <taxon>Ascomycota</taxon>
        <taxon>Pezizomycotina</taxon>
        <taxon>Eurotiomycetes</taxon>
        <taxon>Eurotiomycetidae</taxon>
        <taxon>Eurotiales</taxon>
        <taxon>Aspergillaceae</taxon>
        <taxon>Penicillium</taxon>
    </lineage>
</organism>
<proteinExistence type="predicted"/>
<comment type="caution">
    <text evidence="2">The sequence shown here is derived from an EMBL/GenBank/DDBJ whole genome shotgun (WGS) entry which is preliminary data.</text>
</comment>
<keyword evidence="3" id="KW-1185">Reference proteome</keyword>
<dbReference type="STRING" id="60172.A0A1V6RQ98"/>